<dbReference type="SUPFAM" id="SSF48403">
    <property type="entry name" value="Ankyrin repeat"/>
    <property type="match status" value="2"/>
</dbReference>
<feature type="repeat" description="ANK" evidence="3">
    <location>
        <begin position="86"/>
        <end position="118"/>
    </location>
</feature>
<feature type="domain" description="Protein kinase" evidence="5">
    <location>
        <begin position="655"/>
        <end position="974"/>
    </location>
</feature>
<feature type="compositionally biased region" description="Polar residues" evidence="4">
    <location>
        <begin position="17"/>
        <end position="27"/>
    </location>
</feature>
<dbReference type="AlphaFoldDB" id="A0A5N6Z1F4"/>
<dbReference type="Pfam" id="PF00069">
    <property type="entry name" value="Pkinase"/>
    <property type="match status" value="1"/>
</dbReference>
<dbReference type="PROSITE" id="PS00108">
    <property type="entry name" value="PROTEIN_KINASE_ST"/>
    <property type="match status" value="1"/>
</dbReference>
<feature type="repeat" description="ANK" evidence="3">
    <location>
        <begin position="452"/>
        <end position="484"/>
    </location>
</feature>
<feature type="repeat" description="ANK" evidence="3">
    <location>
        <begin position="419"/>
        <end position="451"/>
    </location>
</feature>
<dbReference type="PROSITE" id="PS50088">
    <property type="entry name" value="ANK_REPEAT"/>
    <property type="match status" value="5"/>
</dbReference>
<dbReference type="Gene3D" id="1.25.40.20">
    <property type="entry name" value="Ankyrin repeat-containing domain"/>
    <property type="match status" value="3"/>
</dbReference>
<sequence>MFDLRKATGKRRRSHTDIGSSKSAQNDKSPDTIDFERLTSILESGSDVRWSSGLTSAVEQGEKERVWLLLKRGVDVNEIDETIENFRATPLEIAAQIGDLCMMRWLIEHGATFNVPLTDRPTALQRALRPAVVNYQPLRKATNRADVEEVVNFLLDAKADTNIEGWDNGRATALQTAASLNATSLGRLLIRGGAEINTRTKGDGCPLHTALGHGARDFIDMLLEKGADVDGVGDTYGGALSAAIVPNDYNPPMEDLVQRLLDLKADVNIKGGEYGSALQAAIARECSKDIIVQLLDRGADVNALGGLKGSALHAARDNVDIVELLLDRGADIDVVGINEYGMTFPVKGRGTLIQAAAFYQNIETVELLLQRGARVHRLEGEWGGVLEGAASARYNWPRWIRVIREILNKGVPVDDEGAQCGTALQCASGSGNLELVKMLLRKDANADAPSQKDGTALQRAAHGVHPEVVKLLLEYGAKAGVHDGESKSIIAWAVAGSGVRSRSTLEEPSVALEQAKHVISMLIRAGADINDQNGSALQEAVIVGDESMLEFILGHKPNVKLPDGCLHTALRCCRRIGGQKAIREILRSHEAVITPPVKHVPSHSGNVETRDDVEDPGILQTKILNEKLGNPCSIQDLAIGETLHKRFSSDEKVPYRQIRILGNGSIGSVDVVQMDTGGEQVFARKIFKVSPNDRSGILSKAKNEASVIQRLHHHHMVEFVATYATPTEFGIIMEPVADYDLAKYLTDTSSDRTHLAKWFGCLAAGLSYLHGEKIKHKDIKPENLLIKNNNILYADFNISRAFQAEKKAPPPDAGADEAWDGFHSLSLGFTDKTPMYCAPEVAREEVRGRKADVFSLGCVFLEMCTVFLDRSLDEFYRFRWTYPSHAYYANPIKVLQWIFRLAASLHAKSDWETEEEQPPRVCQAMSTNGQGVCTSTLDSRYHPLEWCIAMLQPVAENRISATNLLRTIRAQDIMAKSRNAAGPELPCYIASCCKIPRFGSGNHSEMDTAIHLTTQWPLLTEASALTEPVDLSWEKSNTYCGYEPHAGGASGP</sequence>
<dbReference type="CDD" id="cd00180">
    <property type="entry name" value="PKc"/>
    <property type="match status" value="1"/>
</dbReference>
<dbReference type="InterPro" id="IPR011009">
    <property type="entry name" value="Kinase-like_dom_sf"/>
</dbReference>
<feature type="repeat" description="ANK" evidence="3">
    <location>
        <begin position="169"/>
        <end position="201"/>
    </location>
</feature>
<reference evidence="7" key="1">
    <citation type="submission" date="2019-04" db="EMBL/GenBank/DDBJ databases">
        <title>Friends and foes A comparative genomics studyof 23 Aspergillus species from section Flavi.</title>
        <authorList>
            <consortium name="DOE Joint Genome Institute"/>
            <person name="Kjaerbolling I."/>
            <person name="Vesth T."/>
            <person name="Frisvad J.C."/>
            <person name="Nybo J.L."/>
            <person name="Theobald S."/>
            <person name="Kildgaard S."/>
            <person name="Isbrandt T."/>
            <person name="Kuo A."/>
            <person name="Sato A."/>
            <person name="Lyhne E.K."/>
            <person name="Kogle M.E."/>
            <person name="Wiebenga A."/>
            <person name="Kun R.S."/>
            <person name="Lubbers R.J."/>
            <person name="Makela M.R."/>
            <person name="Barry K."/>
            <person name="Chovatia M."/>
            <person name="Clum A."/>
            <person name="Daum C."/>
            <person name="Haridas S."/>
            <person name="He G."/>
            <person name="LaButti K."/>
            <person name="Lipzen A."/>
            <person name="Mondo S."/>
            <person name="Riley R."/>
            <person name="Salamov A."/>
            <person name="Simmons B.A."/>
            <person name="Magnuson J.K."/>
            <person name="Henrissat B."/>
            <person name="Mortensen U.H."/>
            <person name="Larsen T.O."/>
            <person name="Devries R.P."/>
            <person name="Grigoriev I.V."/>
            <person name="Machida M."/>
            <person name="Baker S.E."/>
            <person name="Andersen M.R."/>
        </authorList>
    </citation>
    <scope>NUCLEOTIDE SEQUENCE [LARGE SCALE GENOMIC DNA]</scope>
    <source>
        <strain evidence="7">CBS 553.77</strain>
    </source>
</reference>
<dbReference type="SMART" id="SM00220">
    <property type="entry name" value="S_TKc"/>
    <property type="match status" value="1"/>
</dbReference>
<proteinExistence type="predicted"/>
<dbReference type="Gene3D" id="1.10.510.10">
    <property type="entry name" value="Transferase(Phosphotransferase) domain 1"/>
    <property type="match status" value="1"/>
</dbReference>
<evidence type="ECO:0000256" key="2">
    <source>
        <dbReference type="ARBA" id="ARBA00023043"/>
    </source>
</evidence>
<dbReference type="Gene3D" id="3.30.200.20">
    <property type="entry name" value="Phosphorylase Kinase, domain 1"/>
    <property type="match status" value="1"/>
</dbReference>
<organism evidence="6 7">
    <name type="scientific">Aspergillus coremiiformis</name>
    <dbReference type="NCBI Taxonomy" id="138285"/>
    <lineage>
        <taxon>Eukaryota</taxon>
        <taxon>Fungi</taxon>
        <taxon>Dikarya</taxon>
        <taxon>Ascomycota</taxon>
        <taxon>Pezizomycotina</taxon>
        <taxon>Eurotiomycetes</taxon>
        <taxon>Eurotiomycetidae</taxon>
        <taxon>Eurotiales</taxon>
        <taxon>Aspergillaceae</taxon>
        <taxon>Aspergillus</taxon>
        <taxon>Aspergillus subgen. Circumdati</taxon>
    </lineage>
</organism>
<dbReference type="GO" id="GO:0004672">
    <property type="term" value="F:protein kinase activity"/>
    <property type="evidence" value="ECO:0007669"/>
    <property type="project" value="InterPro"/>
</dbReference>
<dbReference type="InterPro" id="IPR008271">
    <property type="entry name" value="Ser/Thr_kinase_AS"/>
</dbReference>
<dbReference type="SUPFAM" id="SSF56112">
    <property type="entry name" value="Protein kinase-like (PK-like)"/>
    <property type="match status" value="1"/>
</dbReference>
<dbReference type="Pfam" id="PF12796">
    <property type="entry name" value="Ank_2"/>
    <property type="match status" value="3"/>
</dbReference>
<dbReference type="GO" id="GO:0005524">
    <property type="term" value="F:ATP binding"/>
    <property type="evidence" value="ECO:0007669"/>
    <property type="project" value="InterPro"/>
</dbReference>
<feature type="repeat" description="ANK" evidence="3">
    <location>
        <begin position="202"/>
        <end position="234"/>
    </location>
</feature>
<dbReference type="PROSITE" id="PS50011">
    <property type="entry name" value="PROTEIN_KINASE_DOM"/>
    <property type="match status" value="1"/>
</dbReference>
<dbReference type="InterPro" id="IPR000719">
    <property type="entry name" value="Prot_kinase_dom"/>
</dbReference>
<evidence type="ECO:0000256" key="1">
    <source>
        <dbReference type="ARBA" id="ARBA00022737"/>
    </source>
</evidence>
<protein>
    <submittedName>
        <fullName evidence="6">Ankyrin repeat-containing domain protein</fullName>
    </submittedName>
</protein>
<gene>
    <name evidence="6" type="ORF">BDV28DRAFT_23368</name>
</gene>
<dbReference type="Proteomes" id="UP000327118">
    <property type="component" value="Unassembled WGS sequence"/>
</dbReference>
<evidence type="ECO:0000256" key="3">
    <source>
        <dbReference type="PROSITE-ProRule" id="PRU00023"/>
    </source>
</evidence>
<feature type="region of interest" description="Disordered" evidence="4">
    <location>
        <begin position="1"/>
        <end position="31"/>
    </location>
</feature>
<evidence type="ECO:0000256" key="4">
    <source>
        <dbReference type="SAM" id="MobiDB-lite"/>
    </source>
</evidence>
<keyword evidence="2 3" id="KW-0040">ANK repeat</keyword>
<dbReference type="InterPro" id="IPR036770">
    <property type="entry name" value="Ankyrin_rpt-contain_sf"/>
</dbReference>
<dbReference type="PANTHER" id="PTHR24123">
    <property type="entry name" value="ANKYRIN REPEAT-CONTAINING"/>
    <property type="match status" value="1"/>
</dbReference>
<keyword evidence="1" id="KW-0677">Repeat</keyword>
<name>A0A5N6Z1F4_9EURO</name>
<dbReference type="InterPro" id="IPR051165">
    <property type="entry name" value="Multifunctional_ANK_Repeat"/>
</dbReference>
<dbReference type="PANTHER" id="PTHR24123:SF33">
    <property type="entry name" value="PROTEIN HOS4"/>
    <property type="match status" value="1"/>
</dbReference>
<evidence type="ECO:0000313" key="7">
    <source>
        <dbReference type="Proteomes" id="UP000327118"/>
    </source>
</evidence>
<dbReference type="OrthoDB" id="4772757at2759"/>
<dbReference type="InterPro" id="IPR002110">
    <property type="entry name" value="Ankyrin_rpt"/>
</dbReference>
<dbReference type="SMART" id="SM00248">
    <property type="entry name" value="ANK"/>
    <property type="match status" value="12"/>
</dbReference>
<keyword evidence="7" id="KW-1185">Reference proteome</keyword>
<dbReference type="EMBL" id="ML739180">
    <property type="protein sequence ID" value="KAE8351248.1"/>
    <property type="molecule type" value="Genomic_DNA"/>
</dbReference>
<accession>A0A5N6Z1F4</accession>
<evidence type="ECO:0000259" key="5">
    <source>
        <dbReference type="PROSITE" id="PS50011"/>
    </source>
</evidence>
<evidence type="ECO:0000313" key="6">
    <source>
        <dbReference type="EMBL" id="KAE8351248.1"/>
    </source>
</evidence>
<dbReference type="PROSITE" id="PS50297">
    <property type="entry name" value="ANK_REP_REGION"/>
    <property type="match status" value="2"/>
</dbReference>